<dbReference type="Proteomes" id="UP001057452">
    <property type="component" value="Chromosome 8"/>
</dbReference>
<protein>
    <submittedName>
        <fullName evidence="1">Uncharacterized protein</fullName>
    </submittedName>
</protein>
<dbReference type="EMBL" id="CM043792">
    <property type="protein sequence ID" value="KAI4821930.1"/>
    <property type="molecule type" value="Genomic_DNA"/>
</dbReference>
<feature type="non-terminal residue" evidence="1">
    <location>
        <position position="178"/>
    </location>
</feature>
<proteinExistence type="predicted"/>
<name>A0ACB9X5W6_CHAAC</name>
<evidence type="ECO:0000313" key="2">
    <source>
        <dbReference type="Proteomes" id="UP001057452"/>
    </source>
</evidence>
<gene>
    <name evidence="1" type="ORF">KUCAC02_007503</name>
</gene>
<organism evidence="1 2">
    <name type="scientific">Chaenocephalus aceratus</name>
    <name type="common">Blackfin icefish</name>
    <name type="synonym">Chaenichthys aceratus</name>
    <dbReference type="NCBI Taxonomy" id="36190"/>
    <lineage>
        <taxon>Eukaryota</taxon>
        <taxon>Metazoa</taxon>
        <taxon>Chordata</taxon>
        <taxon>Craniata</taxon>
        <taxon>Vertebrata</taxon>
        <taxon>Euteleostomi</taxon>
        <taxon>Actinopterygii</taxon>
        <taxon>Neopterygii</taxon>
        <taxon>Teleostei</taxon>
        <taxon>Neoteleostei</taxon>
        <taxon>Acanthomorphata</taxon>
        <taxon>Eupercaria</taxon>
        <taxon>Perciformes</taxon>
        <taxon>Notothenioidei</taxon>
        <taxon>Channichthyidae</taxon>
        <taxon>Chaenocephalus</taxon>
    </lineage>
</organism>
<feature type="non-terminal residue" evidence="1">
    <location>
        <position position="1"/>
    </location>
</feature>
<sequence>EHRCRLLLAGSHVQMKTEEEEGGEVELLFTFSVSEASWNTFAFHATSSSVARASSHTEQQIETSEDRQSATRSLSLGYPGSLPSHMKACDVGLTRGAGSGWGGDIETDEGSQRSFSSGSPSPPPQDGKGDKGGEVEVIDMFVQKAEDCRDTTVEGMSEAVPQGDGRLGQCGGTTKEEM</sequence>
<comment type="caution">
    <text evidence="1">The sequence shown here is derived from an EMBL/GenBank/DDBJ whole genome shotgun (WGS) entry which is preliminary data.</text>
</comment>
<accession>A0ACB9X5W6</accession>
<keyword evidence="2" id="KW-1185">Reference proteome</keyword>
<evidence type="ECO:0000313" key="1">
    <source>
        <dbReference type="EMBL" id="KAI4821930.1"/>
    </source>
</evidence>
<reference evidence="1" key="1">
    <citation type="submission" date="2022-05" db="EMBL/GenBank/DDBJ databases">
        <title>Chromosome-level genome of Chaenocephalus aceratus.</title>
        <authorList>
            <person name="Park H."/>
        </authorList>
    </citation>
    <scope>NUCLEOTIDE SEQUENCE</scope>
    <source>
        <strain evidence="1">KU_202001</strain>
    </source>
</reference>